<dbReference type="NCBIfam" id="TIGR01777">
    <property type="entry name" value="yfcH"/>
    <property type="match status" value="1"/>
</dbReference>
<dbReference type="InterPro" id="IPR013549">
    <property type="entry name" value="DUF1731"/>
</dbReference>
<dbReference type="SUPFAM" id="SSF51735">
    <property type="entry name" value="NAD(P)-binding Rossmann-fold domains"/>
    <property type="match status" value="1"/>
</dbReference>
<evidence type="ECO:0000313" key="3">
    <source>
        <dbReference type="Ensembl" id="ENSCSAVP00000007633.1"/>
    </source>
</evidence>
<proteinExistence type="predicted"/>
<dbReference type="Gene3D" id="3.40.50.720">
    <property type="entry name" value="NAD(P)-binding Rossmann-like Domain"/>
    <property type="match status" value="1"/>
</dbReference>
<protein>
    <recommendedName>
        <fullName evidence="5">DUF1731 domain-containing protein</fullName>
    </recommendedName>
</protein>
<accession>H2YQM5</accession>
<dbReference type="Pfam" id="PF01370">
    <property type="entry name" value="Epimerase"/>
    <property type="match status" value="1"/>
</dbReference>
<dbReference type="STRING" id="51511.ENSCSAVP00000007633"/>
<dbReference type="PANTHER" id="PTHR11092:SF0">
    <property type="entry name" value="EPIMERASE FAMILY PROTEIN SDR39U1"/>
    <property type="match status" value="1"/>
</dbReference>
<dbReference type="PANTHER" id="PTHR11092">
    <property type="entry name" value="SUGAR NUCLEOTIDE EPIMERASE RELATED"/>
    <property type="match status" value="1"/>
</dbReference>
<organism evidence="3 4">
    <name type="scientific">Ciona savignyi</name>
    <name type="common">Pacific transparent sea squirt</name>
    <dbReference type="NCBI Taxonomy" id="51511"/>
    <lineage>
        <taxon>Eukaryota</taxon>
        <taxon>Metazoa</taxon>
        <taxon>Chordata</taxon>
        <taxon>Tunicata</taxon>
        <taxon>Ascidiacea</taxon>
        <taxon>Phlebobranchia</taxon>
        <taxon>Cionidae</taxon>
        <taxon>Ciona</taxon>
    </lineage>
</organism>
<dbReference type="AlphaFoldDB" id="H2YQM5"/>
<reference evidence="3" key="2">
    <citation type="submission" date="2025-08" db="UniProtKB">
        <authorList>
            <consortium name="Ensembl"/>
        </authorList>
    </citation>
    <scope>IDENTIFICATION</scope>
</reference>
<dbReference type="eggNOG" id="KOG3019">
    <property type="taxonomic scope" value="Eukaryota"/>
</dbReference>
<feature type="domain" description="NAD-dependent epimerase/dehydratase" evidence="1">
    <location>
        <begin position="7"/>
        <end position="213"/>
    </location>
</feature>
<dbReference type="InterPro" id="IPR001509">
    <property type="entry name" value="Epimerase_deHydtase"/>
</dbReference>
<evidence type="ECO:0000259" key="2">
    <source>
        <dbReference type="Pfam" id="PF08338"/>
    </source>
</evidence>
<evidence type="ECO:0000259" key="1">
    <source>
        <dbReference type="Pfam" id="PF01370"/>
    </source>
</evidence>
<evidence type="ECO:0000313" key="4">
    <source>
        <dbReference type="Proteomes" id="UP000007875"/>
    </source>
</evidence>
<dbReference type="OMA" id="YLPWIHI"/>
<feature type="domain" description="DUF1731" evidence="2">
    <location>
        <begin position="248"/>
        <end position="294"/>
    </location>
</feature>
<keyword evidence="4" id="KW-1185">Reference proteome</keyword>
<sequence length="297" mass="32376">MSSKVAVIGGGTGFIGQALCKSLERNGYKTVAVSRNPGKSTITWKYIEQEGLPKNTEIVINLAGEPVLNVFKRWSASFKKEVWESRISTTNTLKNAVLCSESPPKLWGSISGVGFYPPSSTLVYNEDSKPGSNDLWSDLTHAWENAGKIEHKNIRHVVVRSGVVLAKSGGALPQMLIPFKLGLGGPIGDGSQWFPWIHIDDIVGIFMHAIQNNSVNGVLNGVAPDAKTNQEFSKYLGSVLRRPAILPMPSFAVNMLYGPERGIMLLQGQNVYPKLTQASGYKFVYPTLENALREASS</sequence>
<dbReference type="Pfam" id="PF08338">
    <property type="entry name" value="DUF1731"/>
    <property type="match status" value="1"/>
</dbReference>
<reference evidence="4" key="1">
    <citation type="submission" date="2003-08" db="EMBL/GenBank/DDBJ databases">
        <authorList>
            <person name="Birren B."/>
            <person name="Nusbaum C."/>
            <person name="Abebe A."/>
            <person name="Abouelleil A."/>
            <person name="Adekoya E."/>
            <person name="Ait-zahra M."/>
            <person name="Allen N."/>
            <person name="Allen T."/>
            <person name="An P."/>
            <person name="Anderson M."/>
            <person name="Anderson S."/>
            <person name="Arachchi H."/>
            <person name="Armbruster J."/>
            <person name="Bachantsang P."/>
            <person name="Baldwin J."/>
            <person name="Barry A."/>
            <person name="Bayul T."/>
            <person name="Blitshsteyn B."/>
            <person name="Bloom T."/>
            <person name="Blye J."/>
            <person name="Boguslavskiy L."/>
            <person name="Borowsky M."/>
            <person name="Boukhgalter B."/>
            <person name="Brunache A."/>
            <person name="Butler J."/>
            <person name="Calixte N."/>
            <person name="Calvo S."/>
            <person name="Camarata J."/>
            <person name="Campo K."/>
            <person name="Chang J."/>
            <person name="Cheshatsang Y."/>
            <person name="Citroen M."/>
            <person name="Collymore A."/>
            <person name="Considine T."/>
            <person name="Cook A."/>
            <person name="Cooke P."/>
            <person name="Corum B."/>
            <person name="Cuomo C."/>
            <person name="David R."/>
            <person name="Dawoe T."/>
            <person name="Degray S."/>
            <person name="Dodge S."/>
            <person name="Dooley K."/>
            <person name="Dorje P."/>
            <person name="Dorjee K."/>
            <person name="Dorris L."/>
            <person name="Duffey N."/>
            <person name="Dupes A."/>
            <person name="Elkins T."/>
            <person name="Engels R."/>
            <person name="Erickson J."/>
            <person name="Farina A."/>
            <person name="Faro S."/>
            <person name="Ferreira P."/>
            <person name="Fischer H."/>
            <person name="Fitzgerald M."/>
            <person name="Foley K."/>
            <person name="Gage D."/>
            <person name="Galagan J."/>
            <person name="Gearin G."/>
            <person name="Gnerre S."/>
            <person name="Gnirke A."/>
            <person name="Goyette A."/>
            <person name="Graham J."/>
            <person name="Grandbois E."/>
            <person name="Gyaltsen K."/>
            <person name="Hafez N."/>
            <person name="Hagopian D."/>
            <person name="Hagos B."/>
            <person name="Hall J."/>
            <person name="Hatcher B."/>
            <person name="Heller A."/>
            <person name="Higgins H."/>
            <person name="Honan T."/>
            <person name="Horn A."/>
            <person name="Houde N."/>
            <person name="Hughes L."/>
            <person name="Hulme W."/>
            <person name="Husby E."/>
            <person name="Iliev I."/>
            <person name="Jaffe D."/>
            <person name="Jones C."/>
            <person name="Kamal M."/>
            <person name="Kamat A."/>
            <person name="Kamvysselis M."/>
            <person name="Karlsson E."/>
            <person name="Kells C."/>
            <person name="Kieu A."/>
            <person name="Kisner P."/>
            <person name="Kodira C."/>
            <person name="Kulbokas E."/>
            <person name="Labutti K."/>
            <person name="Lama D."/>
            <person name="Landers T."/>
            <person name="Leger J."/>
            <person name="Levine S."/>
            <person name="Lewis D."/>
            <person name="Lewis T."/>
            <person name="Lindblad-toh K."/>
            <person name="Liu X."/>
            <person name="Lokyitsang T."/>
            <person name="Lokyitsang Y."/>
            <person name="Lucien O."/>
            <person name="Lui A."/>
            <person name="Ma L.J."/>
            <person name="Mabbitt R."/>
            <person name="Macdonald J."/>
            <person name="Maclean C."/>
            <person name="Major J."/>
            <person name="Manning J."/>
            <person name="Marabella R."/>
            <person name="Maru K."/>
            <person name="Matthews C."/>
            <person name="Mauceli E."/>
            <person name="Mccarthy M."/>
            <person name="Mcdonough S."/>
            <person name="Mcghee T."/>
            <person name="Meldrim J."/>
            <person name="Meneus L."/>
            <person name="Mesirov J."/>
            <person name="Mihalev A."/>
            <person name="Mihova T."/>
            <person name="Mikkelsen T."/>
            <person name="Mlenga V."/>
            <person name="Moru K."/>
            <person name="Mozes J."/>
            <person name="Mulrain L."/>
            <person name="Munson G."/>
            <person name="Naylor J."/>
            <person name="Newes C."/>
            <person name="Nguyen C."/>
            <person name="Nguyen N."/>
            <person name="Nguyen T."/>
            <person name="Nicol R."/>
            <person name="Nielsen C."/>
            <person name="Nizzari M."/>
            <person name="Norbu C."/>
            <person name="Norbu N."/>
            <person name="O'donnell P."/>
            <person name="Okoawo O."/>
            <person name="O'leary S."/>
            <person name="Omotosho B."/>
            <person name="O'neill K."/>
            <person name="Osman S."/>
            <person name="Parker S."/>
            <person name="Perrin D."/>
            <person name="Phunkhang P."/>
            <person name="Piqani B."/>
            <person name="Purcell S."/>
            <person name="Rachupka T."/>
            <person name="Ramasamy U."/>
            <person name="Rameau R."/>
            <person name="Ray V."/>
            <person name="Raymond C."/>
            <person name="Retta R."/>
            <person name="Richardson S."/>
            <person name="Rise C."/>
            <person name="Rodriguez J."/>
            <person name="Rogers J."/>
            <person name="Rogov P."/>
            <person name="Rutman M."/>
            <person name="Schupbach R."/>
            <person name="Seaman C."/>
            <person name="Settipalli S."/>
            <person name="Sharpe T."/>
            <person name="Sheridan J."/>
            <person name="Sherpa N."/>
            <person name="Shi J."/>
            <person name="Smirnov S."/>
            <person name="Smith C."/>
            <person name="Sougnez C."/>
            <person name="Spencer B."/>
            <person name="Stalker J."/>
            <person name="Stange-thomann N."/>
            <person name="Stavropoulos S."/>
            <person name="Stetson K."/>
            <person name="Stone C."/>
            <person name="Stone S."/>
            <person name="Stubbs M."/>
            <person name="Talamas J."/>
            <person name="Tchuinga P."/>
            <person name="Tenzing P."/>
            <person name="Tesfaye S."/>
            <person name="Theodore J."/>
            <person name="Thoulutsang Y."/>
            <person name="Topham K."/>
            <person name="Towey S."/>
            <person name="Tsamla T."/>
            <person name="Tsomo N."/>
            <person name="Vallee D."/>
            <person name="Vassiliev H."/>
            <person name="Venkataraman V."/>
            <person name="Vinson J."/>
            <person name="Vo A."/>
            <person name="Wade C."/>
            <person name="Wang S."/>
            <person name="Wangchuk T."/>
            <person name="Wangdi T."/>
            <person name="Whittaker C."/>
            <person name="Wilkinson J."/>
            <person name="Wu Y."/>
            <person name="Wyman D."/>
            <person name="Yadav S."/>
            <person name="Yang S."/>
            <person name="Yang X."/>
            <person name="Yeager S."/>
            <person name="Yee E."/>
            <person name="Young G."/>
            <person name="Zainoun J."/>
            <person name="Zembeck L."/>
            <person name="Zimmer A."/>
            <person name="Zody M."/>
            <person name="Lander E."/>
        </authorList>
    </citation>
    <scope>NUCLEOTIDE SEQUENCE [LARGE SCALE GENOMIC DNA]</scope>
</reference>
<dbReference type="InParanoid" id="H2YQM5"/>
<dbReference type="InterPro" id="IPR010099">
    <property type="entry name" value="SDR39U1"/>
</dbReference>
<dbReference type="FunCoup" id="H2YQM5">
    <property type="interactions" value="85"/>
</dbReference>
<evidence type="ECO:0008006" key="5">
    <source>
        <dbReference type="Google" id="ProtNLM"/>
    </source>
</evidence>
<reference evidence="3" key="3">
    <citation type="submission" date="2025-09" db="UniProtKB">
        <authorList>
            <consortium name="Ensembl"/>
        </authorList>
    </citation>
    <scope>IDENTIFICATION</scope>
</reference>
<dbReference type="InterPro" id="IPR036291">
    <property type="entry name" value="NAD(P)-bd_dom_sf"/>
</dbReference>
<dbReference type="HOGENOM" id="CLU_047373_0_1_1"/>
<dbReference type="Proteomes" id="UP000007875">
    <property type="component" value="Unassembled WGS sequence"/>
</dbReference>
<name>H2YQM5_CIOSA</name>
<dbReference type="GeneTree" id="ENSGT00390000000337"/>
<dbReference type="Ensembl" id="ENSCSAVT00000007733.1">
    <property type="protein sequence ID" value="ENSCSAVP00000007633.1"/>
    <property type="gene ID" value="ENSCSAVG00000004562.1"/>
</dbReference>